<dbReference type="EMBL" id="QFYR01000001">
    <property type="protein sequence ID" value="RAK57156.1"/>
    <property type="molecule type" value="Genomic_DNA"/>
</dbReference>
<feature type="compositionally biased region" description="Basic and acidic residues" evidence="1">
    <location>
        <begin position="39"/>
        <end position="66"/>
    </location>
</feature>
<dbReference type="Proteomes" id="UP000249725">
    <property type="component" value="Unassembled WGS sequence"/>
</dbReference>
<evidence type="ECO:0000256" key="1">
    <source>
        <dbReference type="SAM" id="MobiDB-lite"/>
    </source>
</evidence>
<accession>A0A328ATZ0</accession>
<protein>
    <submittedName>
        <fullName evidence="2">Uncharacterized protein</fullName>
    </submittedName>
</protein>
<feature type="compositionally biased region" description="Polar residues" evidence="1">
    <location>
        <begin position="1"/>
        <end position="28"/>
    </location>
</feature>
<reference evidence="3" key="1">
    <citation type="submission" date="2018-05" db="EMBL/GenBank/DDBJ databases">
        <authorList>
            <person name="Li X."/>
        </authorList>
    </citation>
    <scope>NUCLEOTIDE SEQUENCE [LARGE SCALE GENOMIC DNA]</scope>
    <source>
        <strain evidence="3">YIM 73061</strain>
    </source>
</reference>
<proteinExistence type="predicted"/>
<keyword evidence="3" id="KW-1185">Reference proteome</keyword>
<comment type="caution">
    <text evidence="2">The sequence shown here is derived from an EMBL/GenBank/DDBJ whole genome shotgun (WGS) entry which is preliminary data.</text>
</comment>
<organism evidence="2 3">
    <name type="scientific">Phenylobacterium deserti</name>
    <dbReference type="NCBI Taxonomy" id="1914756"/>
    <lineage>
        <taxon>Bacteria</taxon>
        <taxon>Pseudomonadati</taxon>
        <taxon>Pseudomonadota</taxon>
        <taxon>Alphaproteobacteria</taxon>
        <taxon>Caulobacterales</taxon>
        <taxon>Caulobacteraceae</taxon>
        <taxon>Phenylobacterium</taxon>
    </lineage>
</organism>
<dbReference type="AlphaFoldDB" id="A0A328ATZ0"/>
<feature type="compositionally biased region" description="Basic and acidic residues" evidence="1">
    <location>
        <begin position="89"/>
        <end position="99"/>
    </location>
</feature>
<evidence type="ECO:0000313" key="3">
    <source>
        <dbReference type="Proteomes" id="UP000249725"/>
    </source>
</evidence>
<gene>
    <name evidence="2" type="ORF">DJ018_04155</name>
</gene>
<name>A0A328ATZ0_9CAUL</name>
<dbReference type="RefSeq" id="WP_111513608.1">
    <property type="nucleotide sequence ID" value="NZ_QFYR01000001.1"/>
</dbReference>
<feature type="region of interest" description="Disordered" evidence="1">
    <location>
        <begin position="1"/>
        <end position="99"/>
    </location>
</feature>
<sequence length="99" mass="10466">MPENQSQPNMSGQTSPTADTRLTPQENPSFADAGPSDTEAAHAPEEGGAVRDPRLQTEEAIDRMADQNHGSLDGHPSKDLSGEAQTGERLGERGNRLGS</sequence>
<evidence type="ECO:0000313" key="2">
    <source>
        <dbReference type="EMBL" id="RAK57156.1"/>
    </source>
</evidence>